<evidence type="ECO:0000256" key="5">
    <source>
        <dbReference type="ARBA" id="ARBA00035014"/>
    </source>
</evidence>
<evidence type="ECO:0000256" key="1">
    <source>
        <dbReference type="ARBA" id="ARBA00022801"/>
    </source>
</evidence>
<dbReference type="CDD" id="cd01406">
    <property type="entry name" value="SIR2-like"/>
    <property type="match status" value="1"/>
</dbReference>
<keyword evidence="1" id="KW-0378">Hydrolase</keyword>
<dbReference type="Pfam" id="PF13289">
    <property type="entry name" value="SIR2_2"/>
    <property type="match status" value="1"/>
</dbReference>
<evidence type="ECO:0000259" key="9">
    <source>
        <dbReference type="PROSITE" id="PS50305"/>
    </source>
</evidence>
<evidence type="ECO:0000256" key="2">
    <source>
        <dbReference type="ARBA" id="ARBA00023027"/>
    </source>
</evidence>
<dbReference type="AlphaFoldDB" id="J9BLL8"/>
<evidence type="ECO:0000256" key="6">
    <source>
        <dbReference type="ARBA" id="ARBA00035033"/>
    </source>
</evidence>
<dbReference type="RefSeq" id="WP_002139597.1">
    <property type="nucleotide sequence ID" value="NZ_JH804676.1"/>
</dbReference>
<dbReference type="GO" id="GO:0051607">
    <property type="term" value="P:defense response to virus"/>
    <property type="evidence" value="ECO:0007669"/>
    <property type="project" value="UniProtKB-KW"/>
</dbReference>
<gene>
    <name evidence="10" type="ORF">IG3_05757</name>
</gene>
<dbReference type="InterPro" id="IPR029035">
    <property type="entry name" value="DHS-like_NAD/FAD-binding_dom"/>
</dbReference>
<dbReference type="EC" id="3.2.2.5" evidence="4"/>
<sequence length="480" mass="54362">MKYNSSIQEFLRTYVKAIQSSNAAVFAGAGLSRPAGHVDWKELLREVAEDLQLDIDQEVDLIALAQYHVNDNGRSKINQILIDEFTKSVTTTDNHKILSQLPIETYWTTNYDQLIESNLVASGKKVDKKITPENLSYSVPGSDAVVYKMHGDSSLPHDAVLTKDDYEGYNQKRKLFSTALRGDLVSKTFLFIGFSFDDPNLSQILSKIRILLNENARTHYCFMKRVDKNDYKNNEQEFRYATIKQDLKIKDLKRYSIKVLLVDDYPEITEILQYIASLVIRKNIFVSGSASDYGEWGEKKSFEFSTSLSKALIKNNNNIVSGFGLGIGSCIISGALEELYSSQNNNVEERLKCRPFPQVTTGQIAITELWTKYRREMLSNVGVAVFIFGNKIDTETTKVIDANGMIEEFDISVENDAVPIPVGATGFTAKVLWEKVMNDFNHYVGIETLKPLYTDLGNESKTPEELIEIVVKIIKQLEKR</sequence>
<comment type="caution">
    <text evidence="8">Lacks conserved residue(s) required for the propagation of feature annotation.</text>
</comment>
<evidence type="ECO:0000313" key="10">
    <source>
        <dbReference type="EMBL" id="EJV74397.1"/>
    </source>
</evidence>
<proteinExistence type="inferred from homology"/>
<evidence type="ECO:0000256" key="8">
    <source>
        <dbReference type="PROSITE-ProRule" id="PRU00236"/>
    </source>
</evidence>
<feature type="domain" description="Deacetylase sirtuin-type" evidence="9">
    <location>
        <begin position="1"/>
        <end position="282"/>
    </location>
</feature>
<accession>J9BLL8</accession>
<name>J9BLL8_BACCE</name>
<comment type="catalytic activity">
    <reaction evidence="7">
        <text>NAD(+) + H2O = ADP-D-ribose + nicotinamide + H(+)</text>
        <dbReference type="Rhea" id="RHEA:16301"/>
        <dbReference type="ChEBI" id="CHEBI:15377"/>
        <dbReference type="ChEBI" id="CHEBI:15378"/>
        <dbReference type="ChEBI" id="CHEBI:17154"/>
        <dbReference type="ChEBI" id="CHEBI:57540"/>
        <dbReference type="ChEBI" id="CHEBI:57967"/>
        <dbReference type="EC" id="3.2.2.5"/>
    </reaction>
    <physiologicalReaction direction="left-to-right" evidence="7">
        <dbReference type="Rhea" id="RHEA:16302"/>
    </physiologicalReaction>
</comment>
<dbReference type="PROSITE" id="PS50305">
    <property type="entry name" value="SIRTUIN"/>
    <property type="match status" value="1"/>
</dbReference>
<dbReference type="EMBL" id="AHDV01000058">
    <property type="protein sequence ID" value="EJV74397.1"/>
    <property type="molecule type" value="Genomic_DNA"/>
</dbReference>
<dbReference type="InterPro" id="IPR041486">
    <property type="entry name" value="ThsA_STALD"/>
</dbReference>
<dbReference type="PATRIC" id="fig|1053201.3.peg.5914"/>
<protein>
    <recommendedName>
        <fullName evidence="6">NAD(+) hydrolase ThsA</fullName>
        <ecNumber evidence="4">3.2.2.5</ecNumber>
    </recommendedName>
</protein>
<comment type="similarity">
    <text evidence="5">Belongs to the soluble Thoeris ThsA family.</text>
</comment>
<dbReference type="GO" id="GO:0003953">
    <property type="term" value="F:NAD+ nucleosidase activity"/>
    <property type="evidence" value="ECO:0007669"/>
    <property type="project" value="UniProtKB-EC"/>
</dbReference>
<dbReference type="HOGENOM" id="CLU_028011_0_0_9"/>
<keyword evidence="2" id="KW-0520">NAD</keyword>
<dbReference type="Proteomes" id="UP000004136">
    <property type="component" value="Unassembled WGS sequence"/>
</dbReference>
<dbReference type="OrthoDB" id="1688888at2"/>
<organism evidence="10 11">
    <name type="scientific">Bacillus cereus HuA2-1</name>
    <dbReference type="NCBI Taxonomy" id="1053201"/>
    <lineage>
        <taxon>Bacteria</taxon>
        <taxon>Bacillati</taxon>
        <taxon>Bacillota</taxon>
        <taxon>Bacilli</taxon>
        <taxon>Bacillales</taxon>
        <taxon>Bacillaceae</taxon>
        <taxon>Bacillus</taxon>
        <taxon>Bacillus cereus group</taxon>
    </lineage>
</organism>
<dbReference type="SUPFAM" id="SSF52467">
    <property type="entry name" value="DHS-like NAD/FAD-binding domain"/>
    <property type="match status" value="1"/>
</dbReference>
<dbReference type="Pfam" id="PF18185">
    <property type="entry name" value="STALD"/>
    <property type="match status" value="1"/>
</dbReference>
<comment type="caution">
    <text evidence="10">The sequence shown here is derived from an EMBL/GenBank/DDBJ whole genome shotgun (WGS) entry which is preliminary data.</text>
</comment>
<evidence type="ECO:0000256" key="3">
    <source>
        <dbReference type="ARBA" id="ARBA00023118"/>
    </source>
</evidence>
<keyword evidence="3" id="KW-0051">Antiviral defense</keyword>
<dbReference type="InterPro" id="IPR026590">
    <property type="entry name" value="Ssirtuin_cat_dom"/>
</dbReference>
<evidence type="ECO:0000256" key="7">
    <source>
        <dbReference type="ARBA" id="ARBA00047575"/>
    </source>
</evidence>
<reference evidence="10 11" key="1">
    <citation type="submission" date="2012-04" db="EMBL/GenBank/DDBJ databases">
        <title>The Genome Sequence of Bacillus cereus HuA2-1.</title>
        <authorList>
            <consortium name="The Broad Institute Genome Sequencing Platform"/>
            <consortium name="The Broad Institute Genome Sequencing Center for Infectious Disease"/>
            <person name="Feldgarden M."/>
            <person name="Van der Auwera G.A."/>
            <person name="Mahillon J."/>
            <person name="Duprez V."/>
            <person name="Timmery S."/>
            <person name="Mattelet C."/>
            <person name="Dierick K."/>
            <person name="Sun M."/>
            <person name="Yu Z."/>
            <person name="Zhu L."/>
            <person name="Hu X."/>
            <person name="Shank E.B."/>
            <person name="Swiecicka I."/>
            <person name="Hansen B.M."/>
            <person name="Andrup L."/>
            <person name="Young S.K."/>
            <person name="Zeng Q."/>
            <person name="Gargeya S."/>
            <person name="Fitzgerald M."/>
            <person name="Haas B."/>
            <person name="Abouelleil A."/>
            <person name="Alvarado L."/>
            <person name="Arachchi H.M."/>
            <person name="Berlin A."/>
            <person name="Chapman S.B."/>
            <person name="Goldberg J."/>
            <person name="Griggs A."/>
            <person name="Gujja S."/>
            <person name="Hansen M."/>
            <person name="Howarth C."/>
            <person name="Imamovic A."/>
            <person name="Larimer J."/>
            <person name="McCowen C."/>
            <person name="Montmayeur A."/>
            <person name="Murphy C."/>
            <person name="Neiman D."/>
            <person name="Pearson M."/>
            <person name="Priest M."/>
            <person name="Roberts A."/>
            <person name="Saif S."/>
            <person name="Shea T."/>
            <person name="Sisk P."/>
            <person name="Sykes S."/>
            <person name="Wortman J."/>
            <person name="Nusbaum C."/>
            <person name="Birren B."/>
        </authorList>
    </citation>
    <scope>NUCLEOTIDE SEQUENCE [LARGE SCALE GENOMIC DNA]</scope>
    <source>
        <strain evidence="10 11">HuA2-1</strain>
    </source>
</reference>
<evidence type="ECO:0000256" key="4">
    <source>
        <dbReference type="ARBA" id="ARBA00034327"/>
    </source>
</evidence>
<evidence type="ECO:0000313" key="11">
    <source>
        <dbReference type="Proteomes" id="UP000004136"/>
    </source>
</evidence>